<keyword evidence="4" id="KW-0521">NADP</keyword>
<sequence>MTKLGREGVGYFPFTVIFSVPSPCPTNYSLINERTPVTMSAFQVQTLWKGVESLILISALSKLIVPVAIVYAINRFLNRWSAQEGLLPDDTWDWEKEIVLITGGSSGMGKAMVQIFAEKNIKVVLLDLNPPSGPLPPSVSFFEVDVTSPSALKKASEQIRRRVGDPTVLINNAGVSSGASILASSEAEVRQTFEVNNMAHFWIVQEFLPAMIKANHGHVVTMASISSFVVIANNVDYSCTKAGALAFHEGLGQELKHRYSAARIRTTVVHPTWVSTPMNSWLRASPTFKEHVIEPEEVASAVVKQVLKGKSGQIILPRWQSITSGIRGFPFWLQEYIRDSQADIVMKPN</sequence>
<comment type="subcellular location">
    <subcellularLocation>
        <location evidence="1">Membrane</location>
        <topology evidence="1">Multi-pass membrane protein</topology>
    </subcellularLocation>
</comment>
<keyword evidence="6" id="KW-0560">Oxidoreductase</keyword>
<evidence type="ECO:0000256" key="1">
    <source>
        <dbReference type="ARBA" id="ARBA00004141"/>
    </source>
</evidence>
<dbReference type="GO" id="GO:0016020">
    <property type="term" value="C:membrane"/>
    <property type="evidence" value="ECO:0007669"/>
    <property type="project" value="UniProtKB-SubCell"/>
</dbReference>
<evidence type="ECO:0000256" key="12">
    <source>
        <dbReference type="RuleBase" id="RU000363"/>
    </source>
</evidence>
<evidence type="ECO:0000256" key="11">
    <source>
        <dbReference type="ARBA" id="ARBA00082544"/>
    </source>
</evidence>
<dbReference type="SUPFAM" id="SSF51735">
    <property type="entry name" value="NAD(P)-binding Rossmann-fold domains"/>
    <property type="match status" value="1"/>
</dbReference>
<evidence type="ECO:0000256" key="8">
    <source>
        <dbReference type="ARBA" id="ARBA00023136"/>
    </source>
</evidence>
<dbReference type="InterPro" id="IPR002347">
    <property type="entry name" value="SDR_fam"/>
</dbReference>
<evidence type="ECO:0000256" key="9">
    <source>
        <dbReference type="ARBA" id="ARBA00059620"/>
    </source>
</evidence>
<comment type="caution">
    <text evidence="13">The sequence shown here is derived from an EMBL/GenBank/DDBJ whole genome shotgun (WGS) entry which is preliminary data.</text>
</comment>
<evidence type="ECO:0000256" key="5">
    <source>
        <dbReference type="ARBA" id="ARBA00022989"/>
    </source>
</evidence>
<dbReference type="Pfam" id="PF00106">
    <property type="entry name" value="adh_short"/>
    <property type="match status" value="1"/>
</dbReference>
<dbReference type="EMBL" id="JAGMUU010000018">
    <property type="protein sequence ID" value="KAH7133079.1"/>
    <property type="molecule type" value="Genomic_DNA"/>
</dbReference>
<dbReference type="FunFam" id="3.40.50.720:FF:000131">
    <property type="entry name" value="Short-chain dehydrogenase/reductase 3"/>
    <property type="match status" value="1"/>
</dbReference>
<dbReference type="GO" id="GO:0052650">
    <property type="term" value="F:all-trans-retinol dehydrogenase (NADP+) activity"/>
    <property type="evidence" value="ECO:0007669"/>
    <property type="project" value="UniProtKB-ARBA"/>
</dbReference>
<keyword evidence="3" id="KW-0812">Transmembrane</keyword>
<keyword evidence="5" id="KW-1133">Transmembrane helix</keyword>
<evidence type="ECO:0000256" key="7">
    <source>
        <dbReference type="ARBA" id="ARBA00023098"/>
    </source>
</evidence>
<dbReference type="PRINTS" id="PR00080">
    <property type="entry name" value="SDRFAMILY"/>
</dbReference>
<evidence type="ECO:0000256" key="4">
    <source>
        <dbReference type="ARBA" id="ARBA00022857"/>
    </source>
</evidence>
<dbReference type="CDD" id="cd05339">
    <property type="entry name" value="17beta-HSDXI-like_SDR_c"/>
    <property type="match status" value="1"/>
</dbReference>
<evidence type="ECO:0000256" key="6">
    <source>
        <dbReference type="ARBA" id="ARBA00023002"/>
    </source>
</evidence>
<dbReference type="PANTHER" id="PTHR24322">
    <property type="entry name" value="PKSB"/>
    <property type="match status" value="1"/>
</dbReference>
<dbReference type="Gene3D" id="3.40.50.720">
    <property type="entry name" value="NAD(P)-binding Rossmann-like Domain"/>
    <property type="match status" value="1"/>
</dbReference>
<accession>A0A9P9E9I3</accession>
<evidence type="ECO:0000256" key="3">
    <source>
        <dbReference type="ARBA" id="ARBA00022692"/>
    </source>
</evidence>
<keyword evidence="14" id="KW-1185">Reference proteome</keyword>
<dbReference type="AlphaFoldDB" id="A0A9P9E9I3"/>
<dbReference type="PRINTS" id="PR00081">
    <property type="entry name" value="GDHRDH"/>
</dbReference>
<comment type="function">
    <text evidence="9">Catalyzes the reduction of all-trans-retinal to all-trans-retinol in the presence of NADPH.</text>
</comment>
<evidence type="ECO:0000313" key="13">
    <source>
        <dbReference type="EMBL" id="KAH7133079.1"/>
    </source>
</evidence>
<dbReference type="OrthoDB" id="10253736at2759"/>
<keyword evidence="8" id="KW-0472">Membrane</keyword>
<dbReference type="InterPro" id="IPR036291">
    <property type="entry name" value="NAD(P)-bd_dom_sf"/>
</dbReference>
<keyword evidence="7" id="KW-0443">Lipid metabolism</keyword>
<evidence type="ECO:0000256" key="10">
    <source>
        <dbReference type="ARBA" id="ARBA00068717"/>
    </source>
</evidence>
<protein>
    <recommendedName>
        <fullName evidence="10">Short-chain dehydrogenase/reductase 3</fullName>
    </recommendedName>
    <alternativeName>
        <fullName evidence="11">Retinal short-chain dehydrogenase/reductase 1</fullName>
    </alternativeName>
</protein>
<gene>
    <name evidence="13" type="ORF">B0J13DRAFT_561507</name>
</gene>
<comment type="similarity">
    <text evidence="2 12">Belongs to the short-chain dehydrogenases/reductases (SDR) family.</text>
</comment>
<dbReference type="PROSITE" id="PS00061">
    <property type="entry name" value="ADH_SHORT"/>
    <property type="match status" value="1"/>
</dbReference>
<evidence type="ECO:0000256" key="2">
    <source>
        <dbReference type="ARBA" id="ARBA00006484"/>
    </source>
</evidence>
<dbReference type="Proteomes" id="UP000717696">
    <property type="component" value="Unassembled WGS sequence"/>
</dbReference>
<evidence type="ECO:0000313" key="14">
    <source>
        <dbReference type="Proteomes" id="UP000717696"/>
    </source>
</evidence>
<organism evidence="13 14">
    <name type="scientific">Dactylonectria estremocensis</name>
    <dbReference type="NCBI Taxonomy" id="1079267"/>
    <lineage>
        <taxon>Eukaryota</taxon>
        <taxon>Fungi</taxon>
        <taxon>Dikarya</taxon>
        <taxon>Ascomycota</taxon>
        <taxon>Pezizomycotina</taxon>
        <taxon>Sordariomycetes</taxon>
        <taxon>Hypocreomycetidae</taxon>
        <taxon>Hypocreales</taxon>
        <taxon>Nectriaceae</taxon>
        <taxon>Dactylonectria</taxon>
    </lineage>
</organism>
<name>A0A9P9E9I3_9HYPO</name>
<dbReference type="InterPro" id="IPR020904">
    <property type="entry name" value="Sc_DH/Rdtase_CS"/>
</dbReference>
<dbReference type="PANTHER" id="PTHR24322:SF736">
    <property type="entry name" value="RETINOL DEHYDROGENASE 10"/>
    <property type="match status" value="1"/>
</dbReference>
<proteinExistence type="inferred from homology"/>
<reference evidence="13" key="1">
    <citation type="journal article" date="2021" name="Nat. Commun.">
        <title>Genetic determinants of endophytism in the Arabidopsis root mycobiome.</title>
        <authorList>
            <person name="Mesny F."/>
            <person name="Miyauchi S."/>
            <person name="Thiergart T."/>
            <person name="Pickel B."/>
            <person name="Atanasova L."/>
            <person name="Karlsson M."/>
            <person name="Huettel B."/>
            <person name="Barry K.W."/>
            <person name="Haridas S."/>
            <person name="Chen C."/>
            <person name="Bauer D."/>
            <person name="Andreopoulos W."/>
            <person name="Pangilinan J."/>
            <person name="LaButti K."/>
            <person name="Riley R."/>
            <person name="Lipzen A."/>
            <person name="Clum A."/>
            <person name="Drula E."/>
            <person name="Henrissat B."/>
            <person name="Kohler A."/>
            <person name="Grigoriev I.V."/>
            <person name="Martin F.M."/>
            <person name="Hacquard S."/>
        </authorList>
    </citation>
    <scope>NUCLEOTIDE SEQUENCE</scope>
    <source>
        <strain evidence="13">MPI-CAGE-AT-0021</strain>
    </source>
</reference>